<accession>A0A4C1VGI0</accession>
<dbReference type="InterPro" id="IPR036397">
    <property type="entry name" value="RNaseH_sf"/>
</dbReference>
<evidence type="ECO:0008006" key="3">
    <source>
        <dbReference type="Google" id="ProtNLM"/>
    </source>
</evidence>
<evidence type="ECO:0000313" key="2">
    <source>
        <dbReference type="Proteomes" id="UP000299102"/>
    </source>
</evidence>
<protein>
    <recommendedName>
        <fullName evidence="3">RNase H type-1 domain-containing protein</fullName>
    </recommendedName>
</protein>
<dbReference type="OrthoDB" id="411823at2759"/>
<evidence type="ECO:0000313" key="1">
    <source>
        <dbReference type="EMBL" id="GBP37730.1"/>
    </source>
</evidence>
<proteinExistence type="predicted"/>
<dbReference type="Proteomes" id="UP000299102">
    <property type="component" value="Unassembled WGS sequence"/>
</dbReference>
<keyword evidence="2" id="KW-1185">Reference proteome</keyword>
<name>A0A4C1VGI0_EUMVA</name>
<comment type="caution">
    <text evidence="1">The sequence shown here is derived from an EMBL/GenBank/DDBJ whole genome shotgun (WGS) entry which is preliminary data.</text>
</comment>
<dbReference type="Gene3D" id="3.30.420.10">
    <property type="entry name" value="Ribonuclease H-like superfamily/Ribonuclease H"/>
    <property type="match status" value="1"/>
</dbReference>
<dbReference type="EMBL" id="BGZK01000337">
    <property type="protein sequence ID" value="GBP37730.1"/>
    <property type="molecule type" value="Genomic_DNA"/>
</dbReference>
<organism evidence="1 2">
    <name type="scientific">Eumeta variegata</name>
    <name type="common">Bagworm moth</name>
    <name type="synonym">Eumeta japonica</name>
    <dbReference type="NCBI Taxonomy" id="151549"/>
    <lineage>
        <taxon>Eukaryota</taxon>
        <taxon>Metazoa</taxon>
        <taxon>Ecdysozoa</taxon>
        <taxon>Arthropoda</taxon>
        <taxon>Hexapoda</taxon>
        <taxon>Insecta</taxon>
        <taxon>Pterygota</taxon>
        <taxon>Neoptera</taxon>
        <taxon>Endopterygota</taxon>
        <taxon>Lepidoptera</taxon>
        <taxon>Glossata</taxon>
        <taxon>Ditrysia</taxon>
        <taxon>Tineoidea</taxon>
        <taxon>Psychidae</taxon>
        <taxon>Oiketicinae</taxon>
        <taxon>Eumeta</taxon>
    </lineage>
</organism>
<gene>
    <name evidence="1" type="ORF">EVAR_23780_1</name>
</gene>
<dbReference type="AlphaFoldDB" id="A0A4C1VGI0"/>
<sequence>MQPYFIIIIIVENRCCTRFPKPLRLKVENLRTPSDPEIIQKIAGPHVYTDGRKIEGKVGAVLTWLEGKEVTNVTFSLDPSCTVSQSELFALHRAILLVKSRTELKASMLSDSKSSHLESLNTLTFGSVLNC</sequence>
<reference evidence="1 2" key="1">
    <citation type="journal article" date="2019" name="Commun. Biol.">
        <title>The bagworm genome reveals a unique fibroin gene that provides high tensile strength.</title>
        <authorList>
            <person name="Kono N."/>
            <person name="Nakamura H."/>
            <person name="Ohtoshi R."/>
            <person name="Tomita M."/>
            <person name="Numata K."/>
            <person name="Arakawa K."/>
        </authorList>
    </citation>
    <scope>NUCLEOTIDE SEQUENCE [LARGE SCALE GENOMIC DNA]</scope>
</reference>
<dbReference type="GO" id="GO:0003676">
    <property type="term" value="F:nucleic acid binding"/>
    <property type="evidence" value="ECO:0007669"/>
    <property type="project" value="InterPro"/>
</dbReference>